<proteinExistence type="predicted"/>
<feature type="region of interest" description="Disordered" evidence="1">
    <location>
        <begin position="94"/>
        <end position="153"/>
    </location>
</feature>
<dbReference type="Gene3D" id="3.30.420.10">
    <property type="entry name" value="Ribonuclease H-like superfamily/Ribonuclease H"/>
    <property type="match status" value="1"/>
</dbReference>
<feature type="region of interest" description="Disordered" evidence="1">
    <location>
        <begin position="259"/>
        <end position="289"/>
    </location>
</feature>
<dbReference type="GO" id="GO:0003676">
    <property type="term" value="F:nucleic acid binding"/>
    <property type="evidence" value="ECO:0007669"/>
    <property type="project" value="InterPro"/>
</dbReference>
<dbReference type="AlphaFoldDB" id="A0AAV9TD41"/>
<feature type="region of interest" description="Disordered" evidence="1">
    <location>
        <begin position="422"/>
        <end position="570"/>
    </location>
</feature>
<feature type="compositionally biased region" description="Basic and acidic residues" evidence="1">
    <location>
        <begin position="144"/>
        <end position="153"/>
    </location>
</feature>
<name>A0AAV9TD41_9PEZI</name>
<dbReference type="SUPFAM" id="SSF53098">
    <property type="entry name" value="Ribonuclease H-like"/>
    <property type="match status" value="1"/>
</dbReference>
<evidence type="ECO:0000313" key="2">
    <source>
        <dbReference type="EMBL" id="KAK6218065.1"/>
    </source>
</evidence>
<feature type="compositionally biased region" description="Basic and acidic residues" evidence="1">
    <location>
        <begin position="529"/>
        <end position="543"/>
    </location>
</feature>
<sequence>MGKTGDAAYHAVLTSDEGEDPSVTNETGEEDLTQYLQGVTIKEGLLTETNDKRSFRTTTAYLGEANSNRRAITGQSANPSFTHYLTKADPSIQQHIQKLQPSSPTDDPTDDPNDSKSSIPPSSAPSSNSLLDRSSSESSPFDGFDPRRLIDPEEKVTVRFGGGQPIESSGKVTVTTPLGPIDFHVVPVNPPPSSFAFTRWIARGFNSTTPMTFFARGDVAVPIIRRRGHPWMLSSPPEKAIAAGNHMAEVRLRRLHRRFGHPSRPSTSQAPLQSRSGAKALTVSDSPSETLGSALSNYDIVVDIMHPDGNKPALHVVDSATALKAARFLEDISAKSTWEALRLCWIDVYQGPPDWIVADAGRNSTAAKFRHKAKAMSIDVKAIPVKNHHGDAIKSVNDTAGPDGPVSTLLLVVLGAYPLERPTTPLHRPTPSRDVPRPFSQGRRGRQEARRKAKSRRRSRHAQRPWRNSRSDRGSARGAKRGDGPDHIDVSTSAGGTCVIDVHRPRRSRSTVVEPSPQEDSGDDEEINERDPGGRRGHSQDRQLHRRRRNPSTKRWDHGGGRWPSWPKRQASERALAVKLRNAGILFTTPGAPPPRSPTGKGDVDDLPHRAALDFILFDPVEQEGVRTSRPRIINKVGDKTT</sequence>
<evidence type="ECO:0000256" key="1">
    <source>
        <dbReference type="SAM" id="MobiDB-lite"/>
    </source>
</evidence>
<organism evidence="2 3">
    <name type="scientific">Colletotrichum tabaci</name>
    <dbReference type="NCBI Taxonomy" id="1209068"/>
    <lineage>
        <taxon>Eukaryota</taxon>
        <taxon>Fungi</taxon>
        <taxon>Dikarya</taxon>
        <taxon>Ascomycota</taxon>
        <taxon>Pezizomycotina</taxon>
        <taxon>Sordariomycetes</taxon>
        <taxon>Hypocreomycetidae</taxon>
        <taxon>Glomerellales</taxon>
        <taxon>Glomerellaceae</taxon>
        <taxon>Colletotrichum</taxon>
        <taxon>Colletotrichum destructivum species complex</taxon>
    </lineage>
</organism>
<dbReference type="Proteomes" id="UP001327957">
    <property type="component" value="Unassembled WGS sequence"/>
</dbReference>
<comment type="caution">
    <text evidence="2">The sequence shown here is derived from an EMBL/GenBank/DDBJ whole genome shotgun (WGS) entry which is preliminary data.</text>
</comment>
<keyword evidence="3" id="KW-1185">Reference proteome</keyword>
<dbReference type="InterPro" id="IPR036397">
    <property type="entry name" value="RNaseH_sf"/>
</dbReference>
<evidence type="ECO:0008006" key="4">
    <source>
        <dbReference type="Google" id="ProtNLM"/>
    </source>
</evidence>
<dbReference type="EMBL" id="JASAOK010000037">
    <property type="protein sequence ID" value="KAK6218065.1"/>
    <property type="molecule type" value="Genomic_DNA"/>
</dbReference>
<evidence type="ECO:0000313" key="3">
    <source>
        <dbReference type="Proteomes" id="UP001327957"/>
    </source>
</evidence>
<accession>A0AAV9TD41</accession>
<gene>
    <name evidence="2" type="ORF">QIS74_06611</name>
</gene>
<reference evidence="2 3" key="1">
    <citation type="submission" date="2023-04" db="EMBL/GenBank/DDBJ databases">
        <title>Colletotrichum tabacum stain YC1 causing leaf anthracnose on Nicotiana tabacum(L.) cv.</title>
        <authorList>
            <person name="Ji Z."/>
            <person name="Wang M."/>
            <person name="Zhang J."/>
            <person name="Wang N."/>
            <person name="Zhou Z."/>
        </authorList>
    </citation>
    <scope>NUCLEOTIDE SEQUENCE [LARGE SCALE GENOMIC DNA]</scope>
    <source>
        <strain evidence="2 3">YC1</strain>
    </source>
</reference>
<dbReference type="InterPro" id="IPR012337">
    <property type="entry name" value="RNaseH-like_sf"/>
</dbReference>
<feature type="compositionally biased region" description="Polar residues" evidence="1">
    <location>
        <begin position="264"/>
        <end position="276"/>
    </location>
</feature>
<feature type="compositionally biased region" description="Low complexity" evidence="1">
    <location>
        <begin position="115"/>
        <end position="143"/>
    </location>
</feature>
<feature type="compositionally biased region" description="Basic and acidic residues" evidence="1">
    <location>
        <begin position="469"/>
        <end position="489"/>
    </location>
</feature>
<feature type="region of interest" description="Disordered" evidence="1">
    <location>
        <begin position="586"/>
        <end position="607"/>
    </location>
</feature>
<feature type="region of interest" description="Disordered" evidence="1">
    <location>
        <begin position="1"/>
        <end position="31"/>
    </location>
</feature>
<feature type="compositionally biased region" description="Basic residues" evidence="1">
    <location>
        <begin position="451"/>
        <end position="464"/>
    </location>
</feature>
<protein>
    <recommendedName>
        <fullName evidence="4">Integrase catalytic domain-containing protein</fullName>
    </recommendedName>
</protein>